<evidence type="ECO:0000313" key="2">
    <source>
        <dbReference type="Proteomes" id="UP000269847"/>
    </source>
</evidence>
<accession>A0A9W3V9K4</accession>
<dbReference type="InterPro" id="IPR035945">
    <property type="entry name" value="YhaI-like_sf"/>
</dbReference>
<gene>
    <name evidence="1" type="ORF">D7J84_08765</name>
</gene>
<dbReference type="RefSeq" id="WP_061885387.1">
    <property type="nucleotide sequence ID" value="NZ_CP014289.1"/>
</dbReference>
<proteinExistence type="predicted"/>
<reference evidence="1 2" key="1">
    <citation type="submission" date="2018-09" db="EMBL/GenBank/DDBJ databases">
        <title>Complete genome of Bacillus thuringiensis strain QZL38.</title>
        <authorList>
            <person name="Song F."/>
        </authorList>
    </citation>
    <scope>NUCLEOTIDE SEQUENCE [LARGE SCALE GENOMIC DNA]</scope>
    <source>
        <strain evidence="1 2">QZL38</strain>
    </source>
</reference>
<name>A0A9W3V9K4_BACTU</name>
<dbReference type="EMBL" id="CP032608">
    <property type="protein sequence ID" value="AYF81294.1"/>
    <property type="molecule type" value="Genomic_DNA"/>
</dbReference>
<sequence>MIRYQINIIKELITNNEQPFYIVVVKYLFEEVQVMALLNILSIFKARLENKKIAEFNKNDVLFKKFNINMNSLYAAVEPSVIEFNYYVCKIFYQKIDIKILINSLKEQSIYYSVCSYLLNQIDQKELMSEYSV</sequence>
<organism evidence="1 2">
    <name type="scientific">Bacillus thuringiensis</name>
    <dbReference type="NCBI Taxonomy" id="1428"/>
    <lineage>
        <taxon>Bacteria</taxon>
        <taxon>Bacillati</taxon>
        <taxon>Bacillota</taxon>
        <taxon>Bacilli</taxon>
        <taxon>Bacillales</taxon>
        <taxon>Bacillaceae</taxon>
        <taxon>Bacillus</taxon>
        <taxon>Bacillus cereus group</taxon>
    </lineage>
</organism>
<dbReference type="SMR" id="A0A9W3V9K4"/>
<dbReference type="AlphaFoldDB" id="A0A9W3V9K4"/>
<evidence type="ECO:0000313" key="1">
    <source>
        <dbReference type="EMBL" id="AYF81294.1"/>
    </source>
</evidence>
<dbReference type="Gene3D" id="1.10.3750.10">
    <property type="entry name" value="YhaI-like"/>
    <property type="match status" value="1"/>
</dbReference>
<protein>
    <submittedName>
        <fullName evidence="1">DUF1878 domain-containing protein</fullName>
    </submittedName>
</protein>
<dbReference type="Proteomes" id="UP000269847">
    <property type="component" value="Chromosome"/>
</dbReference>